<organism evidence="7 8">
    <name type="scientific">Modicella reniformis</name>
    <dbReference type="NCBI Taxonomy" id="1440133"/>
    <lineage>
        <taxon>Eukaryota</taxon>
        <taxon>Fungi</taxon>
        <taxon>Fungi incertae sedis</taxon>
        <taxon>Mucoromycota</taxon>
        <taxon>Mortierellomycotina</taxon>
        <taxon>Mortierellomycetes</taxon>
        <taxon>Mortierellales</taxon>
        <taxon>Mortierellaceae</taxon>
        <taxon>Modicella</taxon>
    </lineage>
</organism>
<dbReference type="InterPro" id="IPR000873">
    <property type="entry name" value="AMP-dep_synth/lig_dom"/>
</dbReference>
<name>A0A9P6SSB9_9FUNG</name>
<dbReference type="AlphaFoldDB" id="A0A9P6SSB9"/>
<evidence type="ECO:0000313" key="7">
    <source>
        <dbReference type="EMBL" id="KAF9996193.1"/>
    </source>
</evidence>
<feature type="transmembrane region" description="Helical" evidence="5">
    <location>
        <begin position="27"/>
        <end position="45"/>
    </location>
</feature>
<proteinExistence type="inferred from homology"/>
<keyword evidence="8" id="KW-1185">Reference proteome</keyword>
<dbReference type="GO" id="GO:0005524">
    <property type="term" value="F:ATP binding"/>
    <property type="evidence" value="ECO:0007669"/>
    <property type="project" value="UniProtKB-KW"/>
</dbReference>
<accession>A0A9P6SSB9</accession>
<evidence type="ECO:0000256" key="1">
    <source>
        <dbReference type="ARBA" id="ARBA00006432"/>
    </source>
</evidence>
<dbReference type="Proteomes" id="UP000749646">
    <property type="component" value="Unassembled WGS sequence"/>
</dbReference>
<evidence type="ECO:0000256" key="5">
    <source>
        <dbReference type="SAM" id="Phobius"/>
    </source>
</evidence>
<keyword evidence="5" id="KW-1133">Transmembrane helix</keyword>
<dbReference type="Pfam" id="PF00501">
    <property type="entry name" value="AMP-binding"/>
    <property type="match status" value="1"/>
</dbReference>
<feature type="domain" description="AMP-dependent synthetase/ligase" evidence="6">
    <location>
        <begin position="2"/>
        <end position="346"/>
    </location>
</feature>
<protein>
    <recommendedName>
        <fullName evidence="6">AMP-dependent synthetase/ligase domain-containing protein</fullName>
    </recommendedName>
</protein>
<dbReference type="GO" id="GO:0005777">
    <property type="term" value="C:peroxisome"/>
    <property type="evidence" value="ECO:0007669"/>
    <property type="project" value="TreeGrafter"/>
</dbReference>
<evidence type="ECO:0000256" key="3">
    <source>
        <dbReference type="ARBA" id="ARBA00022741"/>
    </source>
</evidence>
<evidence type="ECO:0000259" key="6">
    <source>
        <dbReference type="Pfam" id="PF00501"/>
    </source>
</evidence>
<dbReference type="PANTHER" id="PTHR43107:SF15">
    <property type="entry name" value="FATTY ACID TRANSPORT PROTEIN 3, ISOFORM A"/>
    <property type="match status" value="1"/>
</dbReference>
<keyword evidence="5" id="KW-0472">Membrane</keyword>
<comment type="caution">
    <text evidence="7">The sequence shown here is derived from an EMBL/GenBank/DDBJ whole genome shotgun (WGS) entry which is preliminary data.</text>
</comment>
<dbReference type="PROSITE" id="PS00455">
    <property type="entry name" value="AMP_BINDING"/>
    <property type="match status" value="1"/>
</dbReference>
<evidence type="ECO:0000313" key="8">
    <source>
        <dbReference type="Proteomes" id="UP000749646"/>
    </source>
</evidence>
<reference evidence="7" key="1">
    <citation type="journal article" date="2020" name="Fungal Divers.">
        <title>Resolving the Mortierellaceae phylogeny through synthesis of multi-gene phylogenetics and phylogenomics.</title>
        <authorList>
            <person name="Vandepol N."/>
            <person name="Liber J."/>
            <person name="Desiro A."/>
            <person name="Na H."/>
            <person name="Kennedy M."/>
            <person name="Barry K."/>
            <person name="Grigoriev I.V."/>
            <person name="Miller A.N."/>
            <person name="O'Donnell K."/>
            <person name="Stajich J.E."/>
            <person name="Bonito G."/>
        </authorList>
    </citation>
    <scope>NUCLEOTIDE SEQUENCE</scope>
    <source>
        <strain evidence="7">MES-2147</strain>
    </source>
</reference>
<comment type="similarity">
    <text evidence="1">Belongs to the ATP-dependent AMP-binding enzyme family.</text>
</comment>
<gene>
    <name evidence="7" type="ORF">BGZ65_008209</name>
</gene>
<dbReference type="PANTHER" id="PTHR43107">
    <property type="entry name" value="LONG-CHAIN FATTY ACID TRANSPORT PROTEIN"/>
    <property type="match status" value="1"/>
</dbReference>
<dbReference type="Gene3D" id="3.40.50.12780">
    <property type="entry name" value="N-terminal domain of ligase-like"/>
    <property type="match status" value="1"/>
</dbReference>
<dbReference type="EMBL" id="JAAAHW010001210">
    <property type="protein sequence ID" value="KAF9996193.1"/>
    <property type="molecule type" value="Genomic_DNA"/>
</dbReference>
<evidence type="ECO:0000256" key="4">
    <source>
        <dbReference type="ARBA" id="ARBA00022840"/>
    </source>
</evidence>
<dbReference type="GO" id="GO:0005324">
    <property type="term" value="F:long-chain fatty acid transmembrane transporter activity"/>
    <property type="evidence" value="ECO:0007669"/>
    <property type="project" value="TreeGrafter"/>
</dbReference>
<evidence type="ECO:0000256" key="2">
    <source>
        <dbReference type="ARBA" id="ARBA00022598"/>
    </source>
</evidence>
<feature type="non-terminal residue" evidence="7">
    <location>
        <position position="395"/>
    </location>
</feature>
<sequence>MAVAHWFVSVDVKAGERVAMMMHNSPLFIITWLALLKIAVVPAFINNQIRGPVLLHSLKIASSKLIVFDYELAPAVHECLEEIKELGYDLYTCTPKQQVFGQLYHNLPEDTRQSIEVPSFFRYMEWQHLSTEGFPKSVRKHVEMKDPVALIYTSGTTGFPKAAIMDHGRCCLAMTTWSSLINIKPESKVYITLPLYHSAGSIIGVGQSWSSGSTIILARKFSTSNFWKDCVAYDVTHFQYIGELCRYLLNAPESPLDKKHKVGAAFGNGMRQDIWAKFQERFNIPIIVEYYTMSEGTGALMNIAKNKRDQGAVGFRGPIISTLMPGFRLAKVDMDTEELIRDKKTGFCIECGPDQVGELLTLADNKTPNTRFVGYFNQPKMSQAKLVYDVFQKGD</sequence>
<dbReference type="GO" id="GO:0009898">
    <property type="term" value="C:cytoplasmic side of plasma membrane"/>
    <property type="evidence" value="ECO:0007669"/>
    <property type="project" value="TreeGrafter"/>
</dbReference>
<keyword evidence="3" id="KW-0547">Nucleotide-binding</keyword>
<dbReference type="OrthoDB" id="288590at2759"/>
<keyword evidence="5" id="KW-0812">Transmembrane</keyword>
<dbReference type="InterPro" id="IPR042099">
    <property type="entry name" value="ANL_N_sf"/>
</dbReference>
<dbReference type="InterPro" id="IPR020845">
    <property type="entry name" value="AMP-binding_CS"/>
</dbReference>
<dbReference type="GO" id="GO:0044539">
    <property type="term" value="P:long-chain fatty acid import into cell"/>
    <property type="evidence" value="ECO:0007669"/>
    <property type="project" value="TreeGrafter"/>
</dbReference>
<keyword evidence="2" id="KW-0436">Ligase</keyword>
<keyword evidence="4" id="KW-0067">ATP-binding</keyword>
<dbReference type="SUPFAM" id="SSF56801">
    <property type="entry name" value="Acetyl-CoA synthetase-like"/>
    <property type="match status" value="1"/>
</dbReference>
<dbReference type="GO" id="GO:0005811">
    <property type="term" value="C:lipid droplet"/>
    <property type="evidence" value="ECO:0007669"/>
    <property type="project" value="TreeGrafter"/>
</dbReference>
<dbReference type="GO" id="GO:0004467">
    <property type="term" value="F:long-chain fatty acid-CoA ligase activity"/>
    <property type="evidence" value="ECO:0007669"/>
    <property type="project" value="TreeGrafter"/>
</dbReference>